<dbReference type="SUPFAM" id="SSF52047">
    <property type="entry name" value="RNI-like"/>
    <property type="match status" value="1"/>
</dbReference>
<dbReference type="Gene3D" id="3.80.10.10">
    <property type="entry name" value="Ribonuclease Inhibitor"/>
    <property type="match status" value="1"/>
</dbReference>
<evidence type="ECO:0000256" key="1">
    <source>
        <dbReference type="SAM" id="MobiDB-lite"/>
    </source>
</evidence>
<evidence type="ECO:0000313" key="2">
    <source>
        <dbReference type="EMBL" id="KAJ7728927.1"/>
    </source>
</evidence>
<dbReference type="EMBL" id="JARJLG010000201">
    <property type="protein sequence ID" value="KAJ7728927.1"/>
    <property type="molecule type" value="Genomic_DNA"/>
</dbReference>
<evidence type="ECO:0008006" key="4">
    <source>
        <dbReference type="Google" id="ProtNLM"/>
    </source>
</evidence>
<dbReference type="PANTHER" id="PTHR38926">
    <property type="entry name" value="F-BOX DOMAIN CONTAINING PROTEIN, EXPRESSED"/>
    <property type="match status" value="1"/>
</dbReference>
<comment type="caution">
    <text evidence="2">The sequence shown here is derived from an EMBL/GenBank/DDBJ whole genome shotgun (WGS) entry which is preliminary data.</text>
</comment>
<reference evidence="2" key="1">
    <citation type="submission" date="2023-03" db="EMBL/GenBank/DDBJ databases">
        <title>Massive genome expansion in bonnet fungi (Mycena s.s.) driven by repeated elements and novel gene families across ecological guilds.</title>
        <authorList>
            <consortium name="Lawrence Berkeley National Laboratory"/>
            <person name="Harder C.B."/>
            <person name="Miyauchi S."/>
            <person name="Viragh M."/>
            <person name="Kuo A."/>
            <person name="Thoen E."/>
            <person name="Andreopoulos B."/>
            <person name="Lu D."/>
            <person name="Skrede I."/>
            <person name="Drula E."/>
            <person name="Henrissat B."/>
            <person name="Morin E."/>
            <person name="Kohler A."/>
            <person name="Barry K."/>
            <person name="LaButti K."/>
            <person name="Morin E."/>
            <person name="Salamov A."/>
            <person name="Lipzen A."/>
            <person name="Mereny Z."/>
            <person name="Hegedus B."/>
            <person name="Baldrian P."/>
            <person name="Stursova M."/>
            <person name="Weitz H."/>
            <person name="Taylor A."/>
            <person name="Grigoriev I.V."/>
            <person name="Nagy L.G."/>
            <person name="Martin F."/>
            <person name="Kauserud H."/>
        </authorList>
    </citation>
    <scope>NUCLEOTIDE SEQUENCE</scope>
    <source>
        <strain evidence="2">CBHHK188m</strain>
    </source>
</reference>
<organism evidence="2 3">
    <name type="scientific">Mycena maculata</name>
    <dbReference type="NCBI Taxonomy" id="230809"/>
    <lineage>
        <taxon>Eukaryota</taxon>
        <taxon>Fungi</taxon>
        <taxon>Dikarya</taxon>
        <taxon>Basidiomycota</taxon>
        <taxon>Agaricomycotina</taxon>
        <taxon>Agaricomycetes</taxon>
        <taxon>Agaricomycetidae</taxon>
        <taxon>Agaricales</taxon>
        <taxon>Marasmiineae</taxon>
        <taxon>Mycenaceae</taxon>
        <taxon>Mycena</taxon>
    </lineage>
</organism>
<dbReference type="Proteomes" id="UP001215280">
    <property type="component" value="Unassembled WGS sequence"/>
</dbReference>
<feature type="region of interest" description="Disordered" evidence="1">
    <location>
        <begin position="528"/>
        <end position="549"/>
    </location>
</feature>
<evidence type="ECO:0000313" key="3">
    <source>
        <dbReference type="Proteomes" id="UP001215280"/>
    </source>
</evidence>
<sequence>MASPFASKLGTNYCPSAEEMVEIETLLVEPELRLKRLDEAIIEMQKALDKLTQERDTLGAYVHAHNALISPARRLPLDIIQEIFTACLPTHRNCVMSASEAPVLLGRICSAWREISLSTPRLWASLHLAVPQIDPWIETWSKEYTSDTSEQRLEVTRTWLHRSGQCPLSISMHSPDLAGVNTPQTSAFLQALIPFASRWQRIQFNIPASFTEILGQVAASDVPMLQSFTLYQGPRSQPHDLSWDFFGMTQARNISITGDNFVFSELPLRWSQLTTLSTVSPEGLAINTRISTETVLQTISRCPQLQSFSFEHAGGSELGTQISSSIIEHPLLEKLHCVGTDLTAVIHDVLRRLVLPGLKDFTLLWIENPNSMAVQDVSPLLCFLARSLHLKCLHMETEQFSTLHLQEILRSLPPTLQRLRITAPWVYDIHGTSTDSFNDDVLAVLTPTPGLATPCPDLKVLQMDQCITISYAAILQFITARIATLKRIRVDFAKEIELDKRPSLRLFIESGLDVSVTHTVSPELRFSPWDGLPDAPPPPSWGSAQQSLL</sequence>
<name>A0AAD7HUX6_9AGAR</name>
<dbReference type="PANTHER" id="PTHR38926:SF5">
    <property type="entry name" value="F-BOX AND LEUCINE-RICH REPEAT PROTEIN 6"/>
    <property type="match status" value="1"/>
</dbReference>
<dbReference type="InterPro" id="IPR032675">
    <property type="entry name" value="LRR_dom_sf"/>
</dbReference>
<protein>
    <recommendedName>
        <fullName evidence="4">F-box domain-containing protein</fullName>
    </recommendedName>
</protein>
<accession>A0AAD7HUX6</accession>
<keyword evidence="3" id="KW-1185">Reference proteome</keyword>
<gene>
    <name evidence="2" type="ORF">DFH07DRAFT_850609</name>
</gene>
<proteinExistence type="predicted"/>
<dbReference type="AlphaFoldDB" id="A0AAD7HUX6"/>